<dbReference type="PROSITE" id="PS50043">
    <property type="entry name" value="HTH_LUXR_2"/>
    <property type="match status" value="1"/>
</dbReference>
<dbReference type="GO" id="GO:0003677">
    <property type="term" value="F:DNA binding"/>
    <property type="evidence" value="ECO:0007669"/>
    <property type="project" value="InterPro"/>
</dbReference>
<reference evidence="2 3" key="1">
    <citation type="submission" date="2020-03" db="EMBL/GenBank/DDBJ databases">
        <title>Isolation and identification of active actinomycetes.</title>
        <authorList>
            <person name="Sun X."/>
        </authorList>
    </citation>
    <scope>NUCLEOTIDE SEQUENCE [LARGE SCALE GENOMIC DNA]</scope>
    <source>
        <strain evidence="2 3">NEAU-D13</strain>
    </source>
</reference>
<comment type="caution">
    <text evidence="2">The sequence shown here is derived from an EMBL/GenBank/DDBJ whole genome shotgun (WGS) entry which is preliminary data.</text>
</comment>
<evidence type="ECO:0000313" key="3">
    <source>
        <dbReference type="Proteomes" id="UP000481360"/>
    </source>
</evidence>
<protein>
    <submittedName>
        <fullName evidence="2">Helix-turn-helix transcriptional regulator</fullName>
    </submittedName>
</protein>
<gene>
    <name evidence="2" type="ORF">G7043_44575</name>
</gene>
<dbReference type="SUPFAM" id="SSF46894">
    <property type="entry name" value="C-terminal effector domain of the bipartite response regulators"/>
    <property type="match status" value="1"/>
</dbReference>
<proteinExistence type="predicted"/>
<dbReference type="CDD" id="cd06170">
    <property type="entry name" value="LuxR_C_like"/>
    <property type="match status" value="1"/>
</dbReference>
<dbReference type="AlphaFoldDB" id="A0A7C9RY09"/>
<dbReference type="InterPro" id="IPR000792">
    <property type="entry name" value="Tscrpt_reg_LuxR_C"/>
</dbReference>
<dbReference type="RefSeq" id="WP_166055279.1">
    <property type="nucleotide sequence ID" value="NZ_JAAMPJ010000019.1"/>
</dbReference>
<dbReference type="Proteomes" id="UP000481360">
    <property type="component" value="Unassembled WGS sequence"/>
</dbReference>
<dbReference type="Gene3D" id="1.10.10.10">
    <property type="entry name" value="Winged helix-like DNA-binding domain superfamily/Winged helix DNA-binding domain"/>
    <property type="match status" value="1"/>
</dbReference>
<evidence type="ECO:0000259" key="1">
    <source>
        <dbReference type="PROSITE" id="PS50043"/>
    </source>
</evidence>
<accession>A0A7C9RY09</accession>
<sequence length="882" mass="96217">MPSDRLVEPAEALAADVLEWVSDADHPPLTVIGGPSGVEQRASVEEICRVLAAGAARHGRRVRVVNLSYSEPGTGFDLMSQIPPLSALRATPGLLLFFKDTHRLPADSVGALETLVRQIATTGTRCVCAFALPLPTETKSAFLASFDRLRRDGLVRLVTLRPVSQRQLPELVTSLIGALPEPALRTALWLTTRGWPNVITTAMRIGREHNMMTVVDRHAYLTAWRRQFRVVDDAELLADLRGLGPTAWQAAKAIAVFGPLGAAAPALVGEALGVTEEQAEVELAGLAREGVLQYAKASSTWRFRVPLVALSLESAFGPYERRRLAQIAVTAVWEGTARCERPEYLPDQLVNAGRLVDPDRARAELLSAAGRAALREADRSLTWLRAAAELTADRDERVQILLTHARTCLICGEAKQAVESTDTVLRGYAEEIPGNQLMGICLLHLTALHESGDITTLERVAQDGWWPWPGTGPQRDVGRAFALSLLGQWRQTHELLDEIRRENDEAPVDWHVRAISPIISVWLGDVTELDHDVAELVTRVEAGERPHEELHTRTSVLVTLGELRRARNLLALSDRVHIRLTPACQTALAVAEGQASEALELTRRSIATGPCSGCDAEHTMMFHLAATVQLHRGKLSRALALIATARSRTPTLPHLLALTEAAHERLYQRDALARQVLETALRAAQETGVVALTDLLWTALADLAFDLAERQVLSCCHERVEAVAKCMNTEQAELHRLTLHAVVHSDTGAADRAVALLRERAQPLELASGLERLVRFGVAIPELLLEAYSAAGELDALMFRAGLRNLMRAHGIPVPGRQATVAENERLLAVLVADGLGNKQIATLLGASEKSVEGRLSRLFSRTGYRSRVELAAAMLTGNLPE</sequence>
<dbReference type="InterPro" id="IPR016032">
    <property type="entry name" value="Sig_transdc_resp-reg_C-effctor"/>
</dbReference>
<dbReference type="Pfam" id="PF00196">
    <property type="entry name" value="GerE"/>
    <property type="match status" value="1"/>
</dbReference>
<dbReference type="EMBL" id="JAAMPJ010000019">
    <property type="protein sequence ID" value="NGY65985.1"/>
    <property type="molecule type" value="Genomic_DNA"/>
</dbReference>
<dbReference type="GO" id="GO:0006355">
    <property type="term" value="P:regulation of DNA-templated transcription"/>
    <property type="evidence" value="ECO:0007669"/>
    <property type="project" value="InterPro"/>
</dbReference>
<name>A0A7C9RY09_9PSEU</name>
<dbReference type="SMART" id="SM00421">
    <property type="entry name" value="HTH_LUXR"/>
    <property type="match status" value="1"/>
</dbReference>
<dbReference type="InterPro" id="IPR036388">
    <property type="entry name" value="WH-like_DNA-bd_sf"/>
</dbReference>
<organism evidence="2 3">
    <name type="scientific">Lentzea alba</name>
    <dbReference type="NCBI Taxonomy" id="2714351"/>
    <lineage>
        <taxon>Bacteria</taxon>
        <taxon>Bacillati</taxon>
        <taxon>Actinomycetota</taxon>
        <taxon>Actinomycetes</taxon>
        <taxon>Pseudonocardiales</taxon>
        <taxon>Pseudonocardiaceae</taxon>
        <taxon>Lentzea</taxon>
    </lineage>
</organism>
<evidence type="ECO:0000313" key="2">
    <source>
        <dbReference type="EMBL" id="NGY65985.1"/>
    </source>
</evidence>
<keyword evidence="3" id="KW-1185">Reference proteome</keyword>
<feature type="domain" description="HTH luxR-type" evidence="1">
    <location>
        <begin position="814"/>
        <end position="879"/>
    </location>
</feature>